<keyword evidence="1" id="KW-1133">Transmembrane helix</keyword>
<sequence>VPKGARRGPAVVWSAGVVLVGLHCSLACAYGAAVGPFVFDCETERRHSCTETWRWYLMVVGIEVELCSVEVVCSWSAVLLPVCLRFACEVCSLGSGLPVWLVA</sequence>
<organism evidence="2 3">
    <name type="scientific">Colocasia esculenta</name>
    <name type="common">Wild taro</name>
    <name type="synonym">Arum esculentum</name>
    <dbReference type="NCBI Taxonomy" id="4460"/>
    <lineage>
        <taxon>Eukaryota</taxon>
        <taxon>Viridiplantae</taxon>
        <taxon>Streptophyta</taxon>
        <taxon>Embryophyta</taxon>
        <taxon>Tracheophyta</taxon>
        <taxon>Spermatophyta</taxon>
        <taxon>Magnoliopsida</taxon>
        <taxon>Liliopsida</taxon>
        <taxon>Araceae</taxon>
        <taxon>Aroideae</taxon>
        <taxon>Colocasieae</taxon>
        <taxon>Colocasia</taxon>
    </lineage>
</organism>
<proteinExistence type="predicted"/>
<reference evidence="2" key="1">
    <citation type="submission" date="2017-07" db="EMBL/GenBank/DDBJ databases">
        <title>Taro Niue Genome Assembly and Annotation.</title>
        <authorList>
            <person name="Atibalentja N."/>
            <person name="Keating K."/>
            <person name="Fields C.J."/>
        </authorList>
    </citation>
    <scope>NUCLEOTIDE SEQUENCE</scope>
    <source>
        <strain evidence="2">Niue_2</strain>
        <tissue evidence="2">Leaf</tissue>
    </source>
</reference>
<name>A0A843WKI8_COLES</name>
<gene>
    <name evidence="2" type="ORF">Taro_043891</name>
</gene>
<keyword evidence="1" id="KW-0472">Membrane</keyword>
<dbReference type="EMBL" id="NMUH01004838">
    <property type="protein sequence ID" value="MQM10992.1"/>
    <property type="molecule type" value="Genomic_DNA"/>
</dbReference>
<feature type="non-terminal residue" evidence="2">
    <location>
        <position position="1"/>
    </location>
</feature>
<accession>A0A843WKI8</accession>
<protein>
    <submittedName>
        <fullName evidence="2">Uncharacterized protein</fullName>
    </submittedName>
</protein>
<keyword evidence="3" id="KW-1185">Reference proteome</keyword>
<keyword evidence="1" id="KW-0812">Transmembrane</keyword>
<evidence type="ECO:0000313" key="2">
    <source>
        <dbReference type="EMBL" id="MQM10992.1"/>
    </source>
</evidence>
<dbReference type="AlphaFoldDB" id="A0A843WKI8"/>
<feature type="transmembrane region" description="Helical" evidence="1">
    <location>
        <begin position="12"/>
        <end position="39"/>
    </location>
</feature>
<dbReference type="Proteomes" id="UP000652761">
    <property type="component" value="Unassembled WGS sequence"/>
</dbReference>
<evidence type="ECO:0000256" key="1">
    <source>
        <dbReference type="SAM" id="Phobius"/>
    </source>
</evidence>
<comment type="caution">
    <text evidence="2">The sequence shown here is derived from an EMBL/GenBank/DDBJ whole genome shotgun (WGS) entry which is preliminary data.</text>
</comment>
<evidence type="ECO:0000313" key="3">
    <source>
        <dbReference type="Proteomes" id="UP000652761"/>
    </source>
</evidence>